<dbReference type="SUPFAM" id="SSF52540">
    <property type="entry name" value="P-loop containing nucleoside triphosphate hydrolases"/>
    <property type="match status" value="1"/>
</dbReference>
<dbReference type="Gene3D" id="3.40.50.300">
    <property type="entry name" value="P-loop containing nucleotide triphosphate hydrolases"/>
    <property type="match status" value="1"/>
</dbReference>
<evidence type="ECO:0000313" key="2">
    <source>
        <dbReference type="Proteomes" id="UP000019335"/>
    </source>
</evidence>
<dbReference type="AlphaFoldDB" id="W7TF44"/>
<accession>W7TF44</accession>
<sequence>MTMEAMRASLRPGVQYVIILTKADKKDGKVSPSLKQQVADALEAHQLKETTPVLVTSAVNRLGRDEVWRYLRLAVTKPEENR</sequence>
<dbReference type="Proteomes" id="UP000019335">
    <property type="component" value="Chromosome 13"/>
</dbReference>
<evidence type="ECO:0000313" key="1">
    <source>
        <dbReference type="EMBL" id="EWM24782.1"/>
    </source>
</evidence>
<name>W7TF44_9STRA</name>
<reference evidence="1 2" key="1">
    <citation type="journal article" date="2014" name="Mol. Plant">
        <title>Chromosome Scale Genome Assembly and Transcriptome Profiling of Nannochloropsis gaditana in Nitrogen Depletion.</title>
        <authorList>
            <person name="Corteggiani Carpinelli E."/>
            <person name="Telatin A."/>
            <person name="Vitulo N."/>
            <person name="Forcato C."/>
            <person name="D'Angelo M."/>
            <person name="Schiavon R."/>
            <person name="Vezzi A."/>
            <person name="Giacometti G.M."/>
            <person name="Morosinotto T."/>
            <person name="Valle G."/>
        </authorList>
    </citation>
    <scope>NUCLEOTIDE SEQUENCE [LARGE SCALE GENOMIC DNA]</scope>
    <source>
        <strain evidence="1 2">B-31</strain>
    </source>
</reference>
<dbReference type="OrthoDB" id="391988at2759"/>
<dbReference type="EMBL" id="AZIL01001122">
    <property type="protein sequence ID" value="EWM24782.1"/>
    <property type="molecule type" value="Genomic_DNA"/>
</dbReference>
<proteinExistence type="predicted"/>
<dbReference type="InterPro" id="IPR027417">
    <property type="entry name" value="P-loop_NTPase"/>
</dbReference>
<gene>
    <name evidence="1" type="primary">YihA4</name>
    <name evidence="1" type="ORF">Naga_101342g1</name>
</gene>
<keyword evidence="2" id="KW-1185">Reference proteome</keyword>
<organism evidence="1 2">
    <name type="scientific">Nannochloropsis gaditana</name>
    <dbReference type="NCBI Taxonomy" id="72520"/>
    <lineage>
        <taxon>Eukaryota</taxon>
        <taxon>Sar</taxon>
        <taxon>Stramenopiles</taxon>
        <taxon>Ochrophyta</taxon>
        <taxon>Eustigmatophyceae</taxon>
        <taxon>Eustigmatales</taxon>
        <taxon>Monodopsidaceae</taxon>
        <taxon>Nannochloropsis</taxon>
    </lineage>
</organism>
<protein>
    <submittedName>
        <fullName evidence="1">GTPase-like protein</fullName>
    </submittedName>
</protein>
<comment type="caution">
    <text evidence="1">The sequence shown here is derived from an EMBL/GenBank/DDBJ whole genome shotgun (WGS) entry which is preliminary data.</text>
</comment>